<accession>A0ABY3ZGR0</accession>
<evidence type="ECO:0008006" key="9">
    <source>
        <dbReference type="Google" id="ProtNLM"/>
    </source>
</evidence>
<evidence type="ECO:0000256" key="6">
    <source>
        <dbReference type="SAM" id="Phobius"/>
    </source>
</evidence>
<evidence type="ECO:0000313" key="8">
    <source>
        <dbReference type="Proteomes" id="UP000831019"/>
    </source>
</evidence>
<evidence type="ECO:0000256" key="5">
    <source>
        <dbReference type="ARBA" id="ARBA00023136"/>
    </source>
</evidence>
<evidence type="ECO:0000256" key="4">
    <source>
        <dbReference type="ARBA" id="ARBA00022989"/>
    </source>
</evidence>
<dbReference type="Proteomes" id="UP000831019">
    <property type="component" value="Chromosome"/>
</dbReference>
<dbReference type="PANTHER" id="PTHR30213:SF0">
    <property type="entry name" value="UPF0761 MEMBRANE PROTEIN YIHY"/>
    <property type="match status" value="1"/>
</dbReference>
<evidence type="ECO:0000313" key="7">
    <source>
        <dbReference type="EMBL" id="UOA13374.1"/>
    </source>
</evidence>
<dbReference type="InterPro" id="IPR017039">
    <property type="entry name" value="Virul_fac_BrkB"/>
</dbReference>
<sequence>MALVLRSPPTRPAIYWDAFKASLKQAADENLALISAGVAFFAMLSLFPALAALIALLGLISDPVVVVAQLEDVRGLLPDDVYDIINTQVTGLVTARADTLGWAGIASLLVALWSARAGVGAMVIGLNSVYNERNRNTAKHYLHALLLTVSLVAVGIVALLAVVIAPIILAFIPLGPFGNVVADLLRWTVATVVLFAGVGVLYRFGPNRRAARLPWLSSGAILAVLSWAIVSIGFSYYVANFGNYNQVYGSIGAVIAMLIWLWISSFLILFGAALNAQVERRTRSDSTIGAAKPRGRRGAEAADTYIDVTND</sequence>
<reference evidence="8" key="1">
    <citation type="journal article" date="2022" name="Microorganisms">
        <title>Beyond the ABCs#Discovery of Three New Plasmid Types in Rhodobacterales (RepQ, RepY, RepW).</title>
        <authorList>
            <person name="Freese H.M."/>
            <person name="Ringel V."/>
            <person name="Overmann J."/>
            <person name="Petersen J."/>
        </authorList>
    </citation>
    <scope>NUCLEOTIDE SEQUENCE [LARGE SCALE GENOMIC DNA]</scope>
    <source>
        <strain evidence="8">DSM 109990</strain>
    </source>
</reference>
<keyword evidence="5 6" id="KW-0472">Membrane</keyword>
<evidence type="ECO:0000256" key="3">
    <source>
        <dbReference type="ARBA" id="ARBA00022692"/>
    </source>
</evidence>
<name>A0ABY3ZGR0_9RHOB</name>
<dbReference type="EMBL" id="CP085144">
    <property type="protein sequence ID" value="UOA13374.1"/>
    <property type="molecule type" value="Genomic_DNA"/>
</dbReference>
<proteinExistence type="predicted"/>
<evidence type="ECO:0000256" key="2">
    <source>
        <dbReference type="ARBA" id="ARBA00022475"/>
    </source>
</evidence>
<keyword evidence="2" id="KW-1003">Cell membrane</keyword>
<comment type="subcellular location">
    <subcellularLocation>
        <location evidence="1">Cell membrane</location>
        <topology evidence="1">Multi-pass membrane protein</topology>
    </subcellularLocation>
</comment>
<dbReference type="Pfam" id="PF03631">
    <property type="entry name" value="Virul_fac_BrkB"/>
    <property type="match status" value="1"/>
</dbReference>
<organism evidence="7 8">
    <name type="scientific">Sulfitobacter dubius</name>
    <dbReference type="NCBI Taxonomy" id="218673"/>
    <lineage>
        <taxon>Bacteria</taxon>
        <taxon>Pseudomonadati</taxon>
        <taxon>Pseudomonadota</taxon>
        <taxon>Alphaproteobacteria</taxon>
        <taxon>Rhodobacterales</taxon>
        <taxon>Roseobacteraceae</taxon>
        <taxon>Sulfitobacter</taxon>
    </lineage>
</organism>
<keyword evidence="8" id="KW-1185">Reference proteome</keyword>
<protein>
    <recommendedName>
        <fullName evidence="9">YihY family inner membrane protein</fullName>
    </recommendedName>
</protein>
<feature type="transmembrane region" description="Helical" evidence="6">
    <location>
        <begin position="184"/>
        <end position="204"/>
    </location>
</feature>
<feature type="transmembrane region" description="Helical" evidence="6">
    <location>
        <begin position="100"/>
        <end position="124"/>
    </location>
</feature>
<dbReference type="PIRSF" id="PIRSF035875">
    <property type="entry name" value="RNase_BN"/>
    <property type="match status" value="1"/>
</dbReference>
<dbReference type="NCBIfam" id="TIGR00765">
    <property type="entry name" value="yihY_not_rbn"/>
    <property type="match status" value="1"/>
</dbReference>
<evidence type="ECO:0000256" key="1">
    <source>
        <dbReference type="ARBA" id="ARBA00004651"/>
    </source>
</evidence>
<feature type="transmembrane region" description="Helical" evidence="6">
    <location>
        <begin position="251"/>
        <end position="274"/>
    </location>
</feature>
<keyword evidence="3 6" id="KW-0812">Transmembrane</keyword>
<gene>
    <name evidence="7" type="ORF">DSM109990_00148</name>
</gene>
<keyword evidence="4 6" id="KW-1133">Transmembrane helix</keyword>
<feature type="transmembrane region" description="Helical" evidence="6">
    <location>
        <begin position="216"/>
        <end position="239"/>
    </location>
</feature>
<dbReference type="PANTHER" id="PTHR30213">
    <property type="entry name" value="INNER MEMBRANE PROTEIN YHJD"/>
    <property type="match status" value="1"/>
</dbReference>
<feature type="transmembrane region" description="Helical" evidence="6">
    <location>
        <begin position="31"/>
        <end position="60"/>
    </location>
</feature>
<dbReference type="RefSeq" id="WP_167360235.1">
    <property type="nucleotide sequence ID" value="NZ_CAXAXN010000020.1"/>
</dbReference>
<feature type="transmembrane region" description="Helical" evidence="6">
    <location>
        <begin position="145"/>
        <end position="172"/>
    </location>
</feature>